<keyword evidence="3" id="KW-1185">Reference proteome</keyword>
<evidence type="ECO:0000259" key="1">
    <source>
        <dbReference type="PROSITE" id="PS50041"/>
    </source>
</evidence>
<dbReference type="InterPro" id="IPR016187">
    <property type="entry name" value="CTDL_fold"/>
</dbReference>
<feature type="domain" description="C-type lectin" evidence="1">
    <location>
        <begin position="1"/>
        <end position="110"/>
    </location>
</feature>
<dbReference type="Pfam" id="PF00059">
    <property type="entry name" value="Lectin_C"/>
    <property type="match status" value="1"/>
</dbReference>
<dbReference type="PANTHER" id="PTHR22803">
    <property type="entry name" value="MANNOSE, PHOSPHOLIPASE, LECTIN RECEPTOR RELATED"/>
    <property type="match status" value="1"/>
</dbReference>
<reference evidence="2" key="1">
    <citation type="submission" date="2020-11" db="EMBL/GenBank/DDBJ databases">
        <authorList>
            <person name="Tran Van P."/>
        </authorList>
    </citation>
    <scope>NUCLEOTIDE SEQUENCE</scope>
</reference>
<dbReference type="InterPro" id="IPR001304">
    <property type="entry name" value="C-type_lectin-like"/>
</dbReference>
<dbReference type="Proteomes" id="UP000759131">
    <property type="component" value="Unassembled WGS sequence"/>
</dbReference>
<protein>
    <recommendedName>
        <fullName evidence="1">C-type lectin domain-containing protein</fullName>
    </recommendedName>
</protein>
<dbReference type="InterPro" id="IPR050111">
    <property type="entry name" value="C-type_lectin/snaclec_domain"/>
</dbReference>
<organism evidence="2">
    <name type="scientific">Medioppia subpectinata</name>
    <dbReference type="NCBI Taxonomy" id="1979941"/>
    <lineage>
        <taxon>Eukaryota</taxon>
        <taxon>Metazoa</taxon>
        <taxon>Ecdysozoa</taxon>
        <taxon>Arthropoda</taxon>
        <taxon>Chelicerata</taxon>
        <taxon>Arachnida</taxon>
        <taxon>Acari</taxon>
        <taxon>Acariformes</taxon>
        <taxon>Sarcoptiformes</taxon>
        <taxon>Oribatida</taxon>
        <taxon>Brachypylina</taxon>
        <taxon>Oppioidea</taxon>
        <taxon>Oppiidae</taxon>
        <taxon>Medioppia</taxon>
    </lineage>
</organism>
<dbReference type="Gene3D" id="3.10.100.10">
    <property type="entry name" value="Mannose-Binding Protein A, subunit A"/>
    <property type="match status" value="1"/>
</dbReference>
<proteinExistence type="predicted"/>
<gene>
    <name evidence="2" type="ORF">OSB1V03_LOCUS22445</name>
</gene>
<dbReference type="AlphaFoldDB" id="A0A7R9QMA9"/>
<feature type="non-terminal residue" evidence="2">
    <location>
        <position position="1"/>
    </location>
</feature>
<dbReference type="CDD" id="cd00037">
    <property type="entry name" value="CLECT"/>
    <property type="match status" value="1"/>
</dbReference>
<name>A0A7R9QMA9_9ACAR</name>
<dbReference type="InterPro" id="IPR016186">
    <property type="entry name" value="C-type_lectin-like/link_sf"/>
</dbReference>
<dbReference type="OrthoDB" id="6409202at2759"/>
<dbReference type="PROSITE" id="PS50041">
    <property type="entry name" value="C_TYPE_LECTIN_2"/>
    <property type="match status" value="1"/>
</dbReference>
<evidence type="ECO:0000313" key="3">
    <source>
        <dbReference type="Proteomes" id="UP000759131"/>
    </source>
</evidence>
<accession>A0A7R9QMA9</accession>
<evidence type="ECO:0000313" key="2">
    <source>
        <dbReference type="EMBL" id="CAD7649554.1"/>
    </source>
</evidence>
<dbReference type="EMBL" id="OC902553">
    <property type="protein sequence ID" value="CAD7649554.1"/>
    <property type="molecule type" value="Genomic_DNA"/>
</dbReference>
<dbReference type="EMBL" id="CAJPIZ010047978">
    <property type="protein sequence ID" value="CAG2122499.1"/>
    <property type="molecule type" value="Genomic_DNA"/>
</dbReference>
<sequence>WTEADKKCRADHSNGSLLFIEDSYEYSFIKYWTQSEMKSIEFWIGLNANNNTFNLQYQWANEWPVYHTPWAAGEPKYRFESDRQCVIQDRVSGLWRSNAYCGDRRAFVCKVGEISTPGESPYVQALCPTYVNVSAGRSGVGGTTNDQWINLHKPSPKCHWFSDTLALNWFV</sequence>
<dbReference type="SUPFAM" id="SSF56436">
    <property type="entry name" value="C-type lectin-like"/>
    <property type="match status" value="1"/>
</dbReference>